<dbReference type="AlphaFoldDB" id="A0A075A120"/>
<feature type="region of interest" description="Disordered" evidence="1">
    <location>
        <begin position="1"/>
        <end position="63"/>
    </location>
</feature>
<proteinExistence type="predicted"/>
<organism evidence="2 3">
    <name type="scientific">Opisthorchis viverrini</name>
    <name type="common">Southeast Asian liver fluke</name>
    <dbReference type="NCBI Taxonomy" id="6198"/>
    <lineage>
        <taxon>Eukaryota</taxon>
        <taxon>Metazoa</taxon>
        <taxon>Spiralia</taxon>
        <taxon>Lophotrochozoa</taxon>
        <taxon>Platyhelminthes</taxon>
        <taxon>Trematoda</taxon>
        <taxon>Digenea</taxon>
        <taxon>Opisthorchiida</taxon>
        <taxon>Opisthorchiata</taxon>
        <taxon>Opisthorchiidae</taxon>
        <taxon>Opisthorchis</taxon>
    </lineage>
</organism>
<dbReference type="Proteomes" id="UP000054324">
    <property type="component" value="Unassembled WGS sequence"/>
</dbReference>
<accession>A0A075A120</accession>
<dbReference type="GeneID" id="20324681"/>
<dbReference type="STRING" id="6198.A0A075A120"/>
<feature type="compositionally biased region" description="Basic and acidic residues" evidence="1">
    <location>
        <begin position="104"/>
        <end position="113"/>
    </location>
</feature>
<dbReference type="CTD" id="20324681"/>
<keyword evidence="3" id="KW-1185">Reference proteome</keyword>
<name>A0A075A120_OPIVI</name>
<gene>
    <name evidence="2" type="ORF">T265_10513</name>
</gene>
<dbReference type="EMBL" id="KL596995">
    <property type="protein sequence ID" value="KER21099.1"/>
    <property type="molecule type" value="Genomic_DNA"/>
</dbReference>
<evidence type="ECO:0000256" key="1">
    <source>
        <dbReference type="SAM" id="MobiDB-lite"/>
    </source>
</evidence>
<dbReference type="RefSeq" id="XP_009175165.1">
    <property type="nucleotide sequence ID" value="XM_009176901.1"/>
</dbReference>
<protein>
    <submittedName>
        <fullName evidence="2">Uncharacterized protein</fullName>
    </submittedName>
</protein>
<evidence type="ECO:0000313" key="3">
    <source>
        <dbReference type="Proteomes" id="UP000054324"/>
    </source>
</evidence>
<dbReference type="KEGG" id="ovi:T265_10513"/>
<evidence type="ECO:0000313" key="2">
    <source>
        <dbReference type="EMBL" id="KER21099.1"/>
    </source>
</evidence>
<sequence>MKTMKQCRQPAHLLIPRMKRTKNRQLPQETAKDPFSDLLALAEDQPSAPAGSSKGSEDSLSPDALHRLTGASIGSDTGKRLSFSGRIVQIGRKGGHSLRNLDSRRAAEAERRQLPVAGGATKRSSRTSANQKNNVTSMFSMSVCNSGPILPPGEEPSCYRLFGTTSIHLPSNWFIQKGATTQ</sequence>
<feature type="region of interest" description="Disordered" evidence="1">
    <location>
        <begin position="104"/>
        <end position="130"/>
    </location>
</feature>
<reference evidence="2 3" key="1">
    <citation type="submission" date="2013-11" db="EMBL/GenBank/DDBJ databases">
        <title>Opisthorchis viverrini - life in the bile duct.</title>
        <authorList>
            <person name="Young N.D."/>
            <person name="Nagarajan N."/>
            <person name="Lin S.J."/>
            <person name="Korhonen P.K."/>
            <person name="Jex A.R."/>
            <person name="Hall R.S."/>
            <person name="Safavi-Hemami H."/>
            <person name="Kaewkong W."/>
            <person name="Bertrand D."/>
            <person name="Gao S."/>
            <person name="Seet Q."/>
            <person name="Wongkham S."/>
            <person name="Teh B.T."/>
            <person name="Wongkham C."/>
            <person name="Intapan P.M."/>
            <person name="Maleewong W."/>
            <person name="Yang X."/>
            <person name="Hu M."/>
            <person name="Wang Z."/>
            <person name="Hofmann A."/>
            <person name="Sternberg P.W."/>
            <person name="Tan P."/>
            <person name="Wang J."/>
            <person name="Gasser R.B."/>
        </authorList>
    </citation>
    <scope>NUCLEOTIDE SEQUENCE [LARGE SCALE GENOMIC DNA]</scope>
</reference>